<evidence type="ECO:0000256" key="1">
    <source>
        <dbReference type="SAM" id="MobiDB-lite"/>
    </source>
</evidence>
<feature type="region of interest" description="Disordered" evidence="1">
    <location>
        <begin position="1"/>
        <end position="33"/>
    </location>
</feature>
<dbReference type="AlphaFoldDB" id="A0A699XFJ2"/>
<proteinExistence type="predicted"/>
<protein>
    <submittedName>
        <fullName evidence="2">Uncharacterized protein</fullName>
    </submittedName>
</protein>
<dbReference type="EMBL" id="BKCJ011846986">
    <property type="protein sequence ID" value="GFD57963.1"/>
    <property type="molecule type" value="Genomic_DNA"/>
</dbReference>
<feature type="non-terminal residue" evidence="2">
    <location>
        <position position="1"/>
    </location>
</feature>
<feature type="region of interest" description="Disordered" evidence="1">
    <location>
        <begin position="56"/>
        <end position="86"/>
    </location>
</feature>
<reference evidence="2" key="1">
    <citation type="journal article" date="2019" name="Sci. Rep.">
        <title>Draft genome of Tanacetum cinerariifolium, the natural source of mosquito coil.</title>
        <authorList>
            <person name="Yamashiro T."/>
            <person name="Shiraishi A."/>
            <person name="Satake H."/>
            <person name="Nakayama K."/>
        </authorList>
    </citation>
    <scope>NUCLEOTIDE SEQUENCE</scope>
</reference>
<gene>
    <name evidence="2" type="ORF">Tci_929932</name>
</gene>
<sequence>LGDSPKAPTASPLSDGHTPGYGRGHTPTNVATTQSWAAVPVQNVGSQTNPLQPRMNAHAVQERPPGASFSYTNPPLPQMGGGNGLG</sequence>
<name>A0A699XFJ2_TANCI</name>
<feature type="non-terminal residue" evidence="2">
    <location>
        <position position="86"/>
    </location>
</feature>
<evidence type="ECO:0000313" key="2">
    <source>
        <dbReference type="EMBL" id="GFD57963.1"/>
    </source>
</evidence>
<organism evidence="2">
    <name type="scientific">Tanacetum cinerariifolium</name>
    <name type="common">Dalmatian daisy</name>
    <name type="synonym">Chrysanthemum cinerariifolium</name>
    <dbReference type="NCBI Taxonomy" id="118510"/>
    <lineage>
        <taxon>Eukaryota</taxon>
        <taxon>Viridiplantae</taxon>
        <taxon>Streptophyta</taxon>
        <taxon>Embryophyta</taxon>
        <taxon>Tracheophyta</taxon>
        <taxon>Spermatophyta</taxon>
        <taxon>Magnoliopsida</taxon>
        <taxon>eudicotyledons</taxon>
        <taxon>Gunneridae</taxon>
        <taxon>Pentapetalae</taxon>
        <taxon>asterids</taxon>
        <taxon>campanulids</taxon>
        <taxon>Asterales</taxon>
        <taxon>Asteraceae</taxon>
        <taxon>Asteroideae</taxon>
        <taxon>Anthemideae</taxon>
        <taxon>Anthemidinae</taxon>
        <taxon>Tanacetum</taxon>
    </lineage>
</organism>
<comment type="caution">
    <text evidence="2">The sequence shown here is derived from an EMBL/GenBank/DDBJ whole genome shotgun (WGS) entry which is preliminary data.</text>
</comment>
<accession>A0A699XFJ2</accession>